<keyword evidence="4" id="KW-1185">Reference proteome</keyword>
<protein>
    <submittedName>
        <fullName evidence="3">Smr/MutS family protein</fullName>
    </submittedName>
</protein>
<sequence>MSRRRGRGLTPEEEALWRKAMRDVAAYGRKKPVTESLVSGAQSGTPGLLKPRQTPGYPPVRHADPLPSRQQHPFVAGDPRLDKLAGRGRLAIDASLDLHGHTQRTAEMTLKRFVAEAHARGARCVLVITGKGAPDPSGSVTSGARGWEASGGKGVLRARLSDWLAEDPLRKLVSRASPAHQRHGGAGAFYLFLKR</sequence>
<evidence type="ECO:0000313" key="3">
    <source>
        <dbReference type="EMBL" id="MFC6034890.1"/>
    </source>
</evidence>
<name>A0ABW1KUA5_9PROT</name>
<feature type="region of interest" description="Disordered" evidence="1">
    <location>
        <begin position="31"/>
        <end position="57"/>
    </location>
</feature>
<evidence type="ECO:0000256" key="1">
    <source>
        <dbReference type="SAM" id="MobiDB-lite"/>
    </source>
</evidence>
<dbReference type="Gene3D" id="3.30.1370.110">
    <property type="match status" value="1"/>
</dbReference>
<gene>
    <name evidence="3" type="ORF">ACFMB1_05005</name>
</gene>
<dbReference type="Pfam" id="PF01713">
    <property type="entry name" value="Smr"/>
    <property type="match status" value="1"/>
</dbReference>
<dbReference type="Proteomes" id="UP001596116">
    <property type="component" value="Unassembled WGS sequence"/>
</dbReference>
<dbReference type="PROSITE" id="PS50828">
    <property type="entry name" value="SMR"/>
    <property type="match status" value="1"/>
</dbReference>
<evidence type="ECO:0000313" key="4">
    <source>
        <dbReference type="Proteomes" id="UP001596116"/>
    </source>
</evidence>
<dbReference type="InterPro" id="IPR002625">
    <property type="entry name" value="Smr_dom"/>
</dbReference>
<feature type="compositionally biased region" description="Polar residues" evidence="1">
    <location>
        <begin position="36"/>
        <end position="45"/>
    </location>
</feature>
<dbReference type="RefSeq" id="WP_379879772.1">
    <property type="nucleotide sequence ID" value="NZ_JBHPON010000001.1"/>
</dbReference>
<dbReference type="PANTHER" id="PTHR35562">
    <property type="entry name" value="DNA ENDONUCLEASE SMRA-RELATED"/>
    <property type="match status" value="1"/>
</dbReference>
<reference evidence="3 4" key="1">
    <citation type="submission" date="2024-09" db="EMBL/GenBank/DDBJ databases">
        <authorList>
            <person name="Zhang Z.-H."/>
        </authorList>
    </citation>
    <scope>NUCLEOTIDE SEQUENCE [LARGE SCALE GENOMIC DNA]</scope>
    <source>
        <strain evidence="3 4">HHTR114</strain>
    </source>
</reference>
<dbReference type="InterPro" id="IPR036063">
    <property type="entry name" value="Smr_dom_sf"/>
</dbReference>
<accession>A0ABW1KUA5</accession>
<proteinExistence type="predicted"/>
<dbReference type="PANTHER" id="PTHR35562:SF2">
    <property type="entry name" value="DNA ENDONUCLEASE SMRA-RELATED"/>
    <property type="match status" value="1"/>
</dbReference>
<dbReference type="EMBL" id="JBHPON010000001">
    <property type="protein sequence ID" value="MFC6034890.1"/>
    <property type="molecule type" value="Genomic_DNA"/>
</dbReference>
<dbReference type="SUPFAM" id="SSF160443">
    <property type="entry name" value="SMR domain-like"/>
    <property type="match status" value="1"/>
</dbReference>
<feature type="domain" description="Smr" evidence="2">
    <location>
        <begin position="96"/>
        <end position="194"/>
    </location>
</feature>
<organism evidence="3 4">
    <name type="scientific">Hyphococcus aureus</name>
    <dbReference type="NCBI Taxonomy" id="2666033"/>
    <lineage>
        <taxon>Bacteria</taxon>
        <taxon>Pseudomonadati</taxon>
        <taxon>Pseudomonadota</taxon>
        <taxon>Alphaproteobacteria</taxon>
        <taxon>Parvularculales</taxon>
        <taxon>Parvularculaceae</taxon>
        <taxon>Hyphococcus</taxon>
    </lineage>
</organism>
<evidence type="ECO:0000259" key="2">
    <source>
        <dbReference type="PROSITE" id="PS50828"/>
    </source>
</evidence>
<comment type="caution">
    <text evidence="3">The sequence shown here is derived from an EMBL/GenBank/DDBJ whole genome shotgun (WGS) entry which is preliminary data.</text>
</comment>